<dbReference type="RefSeq" id="WP_273555434.1">
    <property type="nucleotide sequence ID" value="NZ_JAQRFI010000028.1"/>
</dbReference>
<name>A0ABT5LI27_9GAMM</name>
<accession>A0ABT5LI27</accession>
<gene>
    <name evidence="1" type="ORF">PSI23_12670</name>
</gene>
<reference evidence="1 2" key="1">
    <citation type="submission" date="2023-02" db="EMBL/GenBank/DDBJ databases">
        <title>Entomopathogenic bacteria.</title>
        <authorList>
            <person name="Machado R.A."/>
        </authorList>
    </citation>
    <scope>NUCLEOTIDE SEQUENCE [LARGE SCALE GENOMIC DNA]</scope>
    <source>
        <strain evidence="1 2">XENO-10</strain>
    </source>
</reference>
<organism evidence="1 2">
    <name type="scientific">Xenorhabdus yunnanensis</name>
    <dbReference type="NCBI Taxonomy" id="3025878"/>
    <lineage>
        <taxon>Bacteria</taxon>
        <taxon>Pseudomonadati</taxon>
        <taxon>Pseudomonadota</taxon>
        <taxon>Gammaproteobacteria</taxon>
        <taxon>Enterobacterales</taxon>
        <taxon>Morganellaceae</taxon>
        <taxon>Xenorhabdus</taxon>
    </lineage>
</organism>
<proteinExistence type="predicted"/>
<evidence type="ECO:0000313" key="2">
    <source>
        <dbReference type="Proteomes" id="UP001217178"/>
    </source>
</evidence>
<comment type="caution">
    <text evidence="1">The sequence shown here is derived from an EMBL/GenBank/DDBJ whole genome shotgun (WGS) entry which is preliminary data.</text>
</comment>
<evidence type="ECO:0000313" key="1">
    <source>
        <dbReference type="EMBL" id="MDC9590128.1"/>
    </source>
</evidence>
<protein>
    <submittedName>
        <fullName evidence="1">Uncharacterized protein</fullName>
    </submittedName>
</protein>
<dbReference type="Proteomes" id="UP001217178">
    <property type="component" value="Unassembled WGS sequence"/>
</dbReference>
<dbReference type="EMBL" id="JAQRFI010000028">
    <property type="protein sequence ID" value="MDC9590128.1"/>
    <property type="molecule type" value="Genomic_DNA"/>
</dbReference>
<sequence length="60" mass="6681">MINLFFIDGDIVVTVSIHKNIELPVVARQYASLLKNWKNGGLRSVIFGDEGRWEDACCGA</sequence>
<keyword evidence="2" id="KW-1185">Reference proteome</keyword>